<keyword evidence="2" id="KW-0472">Membrane</keyword>
<organism evidence="4 5">
    <name type="scientific">Mangrovihabitans endophyticus</name>
    <dbReference type="NCBI Taxonomy" id="1751298"/>
    <lineage>
        <taxon>Bacteria</taxon>
        <taxon>Bacillati</taxon>
        <taxon>Actinomycetota</taxon>
        <taxon>Actinomycetes</taxon>
        <taxon>Micromonosporales</taxon>
        <taxon>Micromonosporaceae</taxon>
        <taxon>Mangrovihabitans</taxon>
    </lineage>
</organism>
<feature type="domain" description="Beta-lactamase-related" evidence="3">
    <location>
        <begin position="30"/>
        <end position="336"/>
    </location>
</feature>
<feature type="transmembrane region" description="Helical" evidence="2">
    <location>
        <begin position="367"/>
        <end position="388"/>
    </location>
</feature>
<evidence type="ECO:0000313" key="5">
    <source>
        <dbReference type="Proteomes" id="UP000656042"/>
    </source>
</evidence>
<comment type="caution">
    <text evidence="4">The sequence shown here is derived from an EMBL/GenBank/DDBJ whole genome shotgun (WGS) entry which is preliminary data.</text>
</comment>
<dbReference type="SUPFAM" id="SSF56601">
    <property type="entry name" value="beta-lactamase/transpeptidase-like"/>
    <property type="match status" value="1"/>
</dbReference>
<dbReference type="PANTHER" id="PTHR46825">
    <property type="entry name" value="D-ALANYL-D-ALANINE-CARBOXYPEPTIDASE/ENDOPEPTIDASE AMPH"/>
    <property type="match status" value="1"/>
</dbReference>
<keyword evidence="2" id="KW-1133">Transmembrane helix</keyword>
<dbReference type="InterPro" id="IPR012338">
    <property type="entry name" value="Beta-lactam/transpept-like"/>
</dbReference>
<dbReference type="RefSeq" id="WP_189083155.1">
    <property type="nucleotide sequence ID" value="NZ_BMMX01000089.1"/>
</dbReference>
<feature type="region of interest" description="Disordered" evidence="1">
    <location>
        <begin position="469"/>
        <end position="495"/>
    </location>
</feature>
<dbReference type="InterPro" id="IPR001466">
    <property type="entry name" value="Beta-lactam-related"/>
</dbReference>
<dbReference type="EMBL" id="BMMX01000089">
    <property type="protein sequence ID" value="GGL21089.1"/>
    <property type="molecule type" value="Genomic_DNA"/>
</dbReference>
<dbReference type="AlphaFoldDB" id="A0A8J3FSR9"/>
<dbReference type="Gene3D" id="3.40.710.10">
    <property type="entry name" value="DD-peptidase/beta-lactamase superfamily"/>
    <property type="match status" value="1"/>
</dbReference>
<proteinExistence type="predicted"/>
<dbReference type="PANTHER" id="PTHR46825:SF9">
    <property type="entry name" value="BETA-LACTAMASE-RELATED DOMAIN-CONTAINING PROTEIN"/>
    <property type="match status" value="1"/>
</dbReference>
<keyword evidence="2" id="KW-0812">Transmembrane</keyword>
<evidence type="ECO:0000256" key="1">
    <source>
        <dbReference type="SAM" id="MobiDB-lite"/>
    </source>
</evidence>
<dbReference type="Proteomes" id="UP000656042">
    <property type="component" value="Unassembled WGS sequence"/>
</dbReference>
<keyword evidence="5" id="KW-1185">Reference proteome</keyword>
<protein>
    <submittedName>
        <fullName evidence="4">Penicillin-binding protein</fullName>
    </submittedName>
</protein>
<sequence>MHRFLAILTLGLIAALPARVPAESLDDFIVREMPGSGAPGVAYAVVADGRVTSVGAHGVVRLGDDRKVTPDTPFLTGSISKSFTALAVMQLVEAGTIDLDARLSRYLDGFAGRPAGAVTVRQLLSHTSGFSTFQGNASHADITHGTDELARRVDRLAEVTPAHRPGQRWEYSNTNYEILGRLVEVVSGREYQSYVATDILEPIGMTHSFVADGEIHESMATGHRPWFGSERPLPDNRTHRGTAPQGGIVASATDLALYMNVMMNGEDDVLSADGKALMMRPSDEASPFYGFGWFVDPGAGRVWHSGASPGFESDATMIPAAKKGVVVLVNGGSGMGFGETSRLRNGITAMTLGLDDPGEGSRWQQKAVFIGLVLLPLLYLLSMIWAWLHRAELRAKAGASGLFSLWFPVLTTLVAAWVILSLAPRLIGSPLGTIRLFQPDVGLVLIASAVTGVLWAVLRLGVAYTGRTGAPDGRPGTPVSSRRAASEAGTGRDSR</sequence>
<feature type="transmembrane region" description="Helical" evidence="2">
    <location>
        <begin position="443"/>
        <end position="464"/>
    </location>
</feature>
<reference evidence="4" key="2">
    <citation type="submission" date="2020-09" db="EMBL/GenBank/DDBJ databases">
        <authorList>
            <person name="Sun Q."/>
            <person name="Zhou Y."/>
        </authorList>
    </citation>
    <scope>NUCLEOTIDE SEQUENCE</scope>
    <source>
        <strain evidence="4">CGMCC 4.7299</strain>
    </source>
</reference>
<dbReference type="InterPro" id="IPR050491">
    <property type="entry name" value="AmpC-like"/>
</dbReference>
<reference evidence="4" key="1">
    <citation type="journal article" date="2014" name="Int. J. Syst. Evol. Microbiol.">
        <title>Complete genome sequence of Corynebacterium casei LMG S-19264T (=DSM 44701T), isolated from a smear-ripened cheese.</title>
        <authorList>
            <consortium name="US DOE Joint Genome Institute (JGI-PGF)"/>
            <person name="Walter F."/>
            <person name="Albersmeier A."/>
            <person name="Kalinowski J."/>
            <person name="Ruckert C."/>
        </authorList>
    </citation>
    <scope>NUCLEOTIDE SEQUENCE</scope>
    <source>
        <strain evidence="4">CGMCC 4.7299</strain>
    </source>
</reference>
<evidence type="ECO:0000259" key="3">
    <source>
        <dbReference type="Pfam" id="PF00144"/>
    </source>
</evidence>
<feature type="transmembrane region" description="Helical" evidence="2">
    <location>
        <begin position="400"/>
        <end position="423"/>
    </location>
</feature>
<dbReference type="Pfam" id="PF00144">
    <property type="entry name" value="Beta-lactamase"/>
    <property type="match status" value="1"/>
</dbReference>
<gene>
    <name evidence="4" type="ORF">GCM10012284_64700</name>
</gene>
<evidence type="ECO:0000256" key="2">
    <source>
        <dbReference type="SAM" id="Phobius"/>
    </source>
</evidence>
<evidence type="ECO:0000313" key="4">
    <source>
        <dbReference type="EMBL" id="GGL21089.1"/>
    </source>
</evidence>
<accession>A0A8J3FSR9</accession>
<name>A0A8J3FSR9_9ACTN</name>